<evidence type="ECO:0000256" key="1">
    <source>
        <dbReference type="SAM" id="SignalP"/>
    </source>
</evidence>
<evidence type="ECO:0000313" key="3">
    <source>
        <dbReference type="Proteomes" id="UP001153709"/>
    </source>
</evidence>
<reference evidence="2" key="1">
    <citation type="submission" date="2022-01" db="EMBL/GenBank/DDBJ databases">
        <authorList>
            <person name="King R."/>
        </authorList>
    </citation>
    <scope>NUCLEOTIDE SEQUENCE</scope>
</reference>
<name>A0A9N9SZP1_DIABA</name>
<feature type="chain" id="PRO_5040162912" evidence="1">
    <location>
        <begin position="17"/>
        <end position="112"/>
    </location>
</feature>
<keyword evidence="3" id="KW-1185">Reference proteome</keyword>
<organism evidence="2 3">
    <name type="scientific">Diabrotica balteata</name>
    <name type="common">Banded cucumber beetle</name>
    <dbReference type="NCBI Taxonomy" id="107213"/>
    <lineage>
        <taxon>Eukaryota</taxon>
        <taxon>Metazoa</taxon>
        <taxon>Ecdysozoa</taxon>
        <taxon>Arthropoda</taxon>
        <taxon>Hexapoda</taxon>
        <taxon>Insecta</taxon>
        <taxon>Pterygota</taxon>
        <taxon>Neoptera</taxon>
        <taxon>Endopterygota</taxon>
        <taxon>Coleoptera</taxon>
        <taxon>Polyphaga</taxon>
        <taxon>Cucujiformia</taxon>
        <taxon>Chrysomeloidea</taxon>
        <taxon>Chrysomelidae</taxon>
        <taxon>Galerucinae</taxon>
        <taxon>Diabroticina</taxon>
        <taxon>Diabroticites</taxon>
        <taxon>Diabrotica</taxon>
    </lineage>
</organism>
<keyword evidence="1" id="KW-0732">Signal</keyword>
<proteinExistence type="predicted"/>
<protein>
    <submittedName>
        <fullName evidence="2">Uncharacterized protein</fullName>
    </submittedName>
</protein>
<feature type="signal peptide" evidence="1">
    <location>
        <begin position="1"/>
        <end position="16"/>
    </location>
</feature>
<sequence length="112" mass="11432">MFKLLLVCVIASMASARPGGLGYGGYSGLGHYGVLPAATSYRVDVHHTPVVAKTYVAPLVSYSAPLVTSYGLGHGYGHGLGYGYGIGHGYGLGHGYAGLGHGYSLGGYGHGW</sequence>
<accession>A0A9N9SZP1</accession>
<dbReference type="AlphaFoldDB" id="A0A9N9SZP1"/>
<dbReference type="OrthoDB" id="7468114at2759"/>
<dbReference type="EMBL" id="OU898278">
    <property type="protein sequence ID" value="CAG9831515.1"/>
    <property type="molecule type" value="Genomic_DNA"/>
</dbReference>
<gene>
    <name evidence="2" type="ORF">DIABBA_LOCUS5098</name>
</gene>
<evidence type="ECO:0000313" key="2">
    <source>
        <dbReference type="EMBL" id="CAG9831515.1"/>
    </source>
</evidence>
<dbReference type="Proteomes" id="UP001153709">
    <property type="component" value="Chromosome 3"/>
</dbReference>